<sequence>MCCARTDNVNQWDWAVFRDDSVFKEDGAAVAACRPYIPGSYDHPPRNIVDKMNSGYRAKEWQGYVYGLEPALPTGILPELYWKNLCKLVKGVQIIQQRTISQEQVIEAQQYLEEFHLEFEAIYVRRQANRIYFVRPWLYSAWTIECTVGNLGEEIKSHSRPYVNLTQCSLLRGQINAIEAKLSERQKVRQISLKVQ</sequence>
<proteinExistence type="predicted"/>
<keyword evidence="2" id="KW-1185">Reference proteome</keyword>
<dbReference type="AlphaFoldDB" id="A0A0C9UTL9"/>
<organism evidence="1 2">
    <name type="scientific">Sphaerobolus stellatus (strain SS14)</name>
    <dbReference type="NCBI Taxonomy" id="990650"/>
    <lineage>
        <taxon>Eukaryota</taxon>
        <taxon>Fungi</taxon>
        <taxon>Dikarya</taxon>
        <taxon>Basidiomycota</taxon>
        <taxon>Agaricomycotina</taxon>
        <taxon>Agaricomycetes</taxon>
        <taxon>Phallomycetidae</taxon>
        <taxon>Geastrales</taxon>
        <taxon>Sphaerobolaceae</taxon>
        <taxon>Sphaerobolus</taxon>
    </lineage>
</organism>
<gene>
    <name evidence="1" type="ORF">M422DRAFT_250232</name>
</gene>
<protein>
    <submittedName>
        <fullName evidence="1">Uncharacterized protein</fullName>
    </submittedName>
</protein>
<reference evidence="1 2" key="1">
    <citation type="submission" date="2014-06" db="EMBL/GenBank/DDBJ databases">
        <title>Evolutionary Origins and Diversification of the Mycorrhizal Mutualists.</title>
        <authorList>
            <consortium name="DOE Joint Genome Institute"/>
            <consortium name="Mycorrhizal Genomics Consortium"/>
            <person name="Kohler A."/>
            <person name="Kuo A."/>
            <person name="Nagy L.G."/>
            <person name="Floudas D."/>
            <person name="Copeland A."/>
            <person name="Barry K.W."/>
            <person name="Cichocki N."/>
            <person name="Veneault-Fourrey C."/>
            <person name="LaButti K."/>
            <person name="Lindquist E.A."/>
            <person name="Lipzen A."/>
            <person name="Lundell T."/>
            <person name="Morin E."/>
            <person name="Murat C."/>
            <person name="Riley R."/>
            <person name="Ohm R."/>
            <person name="Sun H."/>
            <person name="Tunlid A."/>
            <person name="Henrissat B."/>
            <person name="Grigoriev I.V."/>
            <person name="Hibbett D.S."/>
            <person name="Martin F."/>
        </authorList>
    </citation>
    <scope>NUCLEOTIDE SEQUENCE [LARGE SCALE GENOMIC DNA]</scope>
    <source>
        <strain evidence="1 2">SS14</strain>
    </source>
</reference>
<accession>A0A0C9UTL9</accession>
<dbReference type="Proteomes" id="UP000054279">
    <property type="component" value="Unassembled WGS sequence"/>
</dbReference>
<evidence type="ECO:0000313" key="2">
    <source>
        <dbReference type="Proteomes" id="UP000054279"/>
    </source>
</evidence>
<dbReference type="HOGENOM" id="CLU_047287_1_0_1"/>
<evidence type="ECO:0000313" key="1">
    <source>
        <dbReference type="EMBL" id="KIJ46193.1"/>
    </source>
</evidence>
<dbReference type="EMBL" id="KN837108">
    <property type="protein sequence ID" value="KIJ46193.1"/>
    <property type="molecule type" value="Genomic_DNA"/>
</dbReference>
<dbReference type="OrthoDB" id="2669721at2759"/>
<name>A0A0C9UTL9_SPHS4</name>